<dbReference type="AlphaFoldDB" id="A0A0G4I7X7"/>
<evidence type="ECO:0000256" key="2">
    <source>
        <dbReference type="SAM" id="SignalP"/>
    </source>
</evidence>
<reference evidence="3" key="1">
    <citation type="submission" date="2014-11" db="EMBL/GenBank/DDBJ databases">
        <authorList>
            <person name="Otto D Thomas"/>
            <person name="Naeem Raeece"/>
        </authorList>
    </citation>
    <scope>NUCLEOTIDE SEQUENCE</scope>
</reference>
<gene>
    <name evidence="3" type="ORF">Cvel_11801</name>
</gene>
<keyword evidence="1" id="KW-1133">Transmembrane helix</keyword>
<organism evidence="3">
    <name type="scientific">Chromera velia CCMP2878</name>
    <dbReference type="NCBI Taxonomy" id="1169474"/>
    <lineage>
        <taxon>Eukaryota</taxon>
        <taxon>Sar</taxon>
        <taxon>Alveolata</taxon>
        <taxon>Colpodellida</taxon>
        <taxon>Chromeraceae</taxon>
        <taxon>Chromera</taxon>
    </lineage>
</organism>
<dbReference type="VEuPathDB" id="CryptoDB:Cvel_11801"/>
<keyword evidence="1" id="KW-0472">Membrane</keyword>
<evidence type="ECO:0000256" key="1">
    <source>
        <dbReference type="SAM" id="Phobius"/>
    </source>
</evidence>
<feature type="transmembrane region" description="Helical" evidence="1">
    <location>
        <begin position="95"/>
        <end position="115"/>
    </location>
</feature>
<feature type="chain" id="PRO_5005192450" evidence="2">
    <location>
        <begin position="18"/>
        <end position="154"/>
    </location>
</feature>
<keyword evidence="1" id="KW-0812">Transmembrane</keyword>
<proteinExistence type="predicted"/>
<evidence type="ECO:0000313" key="3">
    <source>
        <dbReference type="EMBL" id="CEM53218.1"/>
    </source>
</evidence>
<keyword evidence="2" id="KW-0732">Signal</keyword>
<accession>A0A0G4I7X7</accession>
<sequence length="154" mass="16113">MKTVATALFCLFSVSGAFKVNNLLSAIRKSAPSSTFNPVAGTSAAATLLSPFAAQAADLDVSSLDAAPFTQMLAAKTIDVPMISGDPDRTDNPDAFPVSLVLASVAGIFAFIYAVRYTPNEYRDSETGDIVIVDPDTLEIVSRRPGPGKKGKKA</sequence>
<feature type="signal peptide" evidence="2">
    <location>
        <begin position="1"/>
        <end position="17"/>
    </location>
</feature>
<dbReference type="EMBL" id="CDMZ01005558">
    <property type="protein sequence ID" value="CEM53218.1"/>
    <property type="molecule type" value="Genomic_DNA"/>
</dbReference>
<name>A0A0G4I7X7_9ALVE</name>
<protein>
    <submittedName>
        <fullName evidence="3">Uncharacterized protein</fullName>
    </submittedName>
</protein>